<evidence type="ECO:0000313" key="3">
    <source>
        <dbReference type="Proteomes" id="UP000240760"/>
    </source>
</evidence>
<dbReference type="EMBL" id="KZ679135">
    <property type="protein sequence ID" value="PTB74560.1"/>
    <property type="molecule type" value="Genomic_DNA"/>
</dbReference>
<proteinExistence type="predicted"/>
<keyword evidence="1" id="KW-1133">Transmembrane helix</keyword>
<gene>
    <name evidence="2" type="ORF">M440DRAFT_97579</name>
</gene>
<accession>A0A2T4BZ06</accession>
<reference evidence="2 3" key="1">
    <citation type="submission" date="2016-07" db="EMBL/GenBank/DDBJ databases">
        <title>Multiple horizontal gene transfer events from other fungi enriched the ability of initially mycotrophic Trichoderma (Ascomycota) to feed on dead plant biomass.</title>
        <authorList>
            <consortium name="DOE Joint Genome Institute"/>
            <person name="Aerts A."/>
            <person name="Atanasova L."/>
            <person name="Chenthamara K."/>
            <person name="Zhang J."/>
            <person name="Grujic M."/>
            <person name="Henrissat B."/>
            <person name="Kuo A."/>
            <person name="Salamov A."/>
            <person name="Lipzen A."/>
            <person name="Labutti K."/>
            <person name="Barry K."/>
            <person name="Miao Y."/>
            <person name="Rahimi M.J."/>
            <person name="Shen Q."/>
            <person name="Grigoriev I.V."/>
            <person name="Kubicek C.P."/>
            <person name="Druzhinina I.S."/>
        </authorList>
    </citation>
    <scope>NUCLEOTIDE SEQUENCE [LARGE SCALE GENOMIC DNA]</scope>
    <source>
        <strain evidence="2 3">ATCC 18648</strain>
    </source>
</reference>
<keyword evidence="1" id="KW-0472">Membrane</keyword>
<protein>
    <submittedName>
        <fullName evidence="2">Uncharacterized protein</fullName>
    </submittedName>
</protein>
<sequence>MTSDACWKGHYQKRQCAAPNFTQGGLIWGLFFWFPFMVVGILFVVVILLITLNTLFCSTCILNSECGNDMQGARLGVYFGGTIQGQLHLHRH</sequence>
<evidence type="ECO:0000313" key="2">
    <source>
        <dbReference type="EMBL" id="PTB74560.1"/>
    </source>
</evidence>
<dbReference type="Proteomes" id="UP000240760">
    <property type="component" value="Unassembled WGS sequence"/>
</dbReference>
<dbReference type="AlphaFoldDB" id="A0A2T4BZ06"/>
<organism evidence="2 3">
    <name type="scientific">Trichoderma longibrachiatum ATCC 18648</name>
    <dbReference type="NCBI Taxonomy" id="983965"/>
    <lineage>
        <taxon>Eukaryota</taxon>
        <taxon>Fungi</taxon>
        <taxon>Dikarya</taxon>
        <taxon>Ascomycota</taxon>
        <taxon>Pezizomycotina</taxon>
        <taxon>Sordariomycetes</taxon>
        <taxon>Hypocreomycetidae</taxon>
        <taxon>Hypocreales</taxon>
        <taxon>Hypocreaceae</taxon>
        <taxon>Trichoderma</taxon>
    </lineage>
</organism>
<keyword evidence="3" id="KW-1185">Reference proteome</keyword>
<name>A0A2T4BZ06_TRILO</name>
<keyword evidence="1" id="KW-0812">Transmembrane</keyword>
<evidence type="ECO:0000256" key="1">
    <source>
        <dbReference type="SAM" id="Phobius"/>
    </source>
</evidence>
<feature type="transmembrane region" description="Helical" evidence="1">
    <location>
        <begin position="30"/>
        <end position="52"/>
    </location>
</feature>